<dbReference type="CDD" id="cd00063">
    <property type="entry name" value="FN3"/>
    <property type="match status" value="2"/>
</dbReference>
<accession>A0A0B6YVT8</accession>
<evidence type="ECO:0000259" key="2">
    <source>
        <dbReference type="PROSITE" id="PS50853"/>
    </source>
</evidence>
<proteinExistence type="predicted"/>
<evidence type="ECO:0000313" key="3">
    <source>
        <dbReference type="EMBL" id="CEK60267.1"/>
    </source>
</evidence>
<evidence type="ECO:0000256" key="1">
    <source>
        <dbReference type="ARBA" id="ARBA00022737"/>
    </source>
</evidence>
<dbReference type="SMART" id="SM00060">
    <property type="entry name" value="FN3"/>
    <property type="match status" value="2"/>
</dbReference>
<dbReference type="PROSITE" id="PS50853">
    <property type="entry name" value="FN3"/>
    <property type="match status" value="2"/>
</dbReference>
<feature type="domain" description="Fibronectin type-III" evidence="2">
    <location>
        <begin position="1"/>
        <end position="81"/>
    </location>
</feature>
<dbReference type="SUPFAM" id="SSF49265">
    <property type="entry name" value="Fibronectin type III"/>
    <property type="match status" value="2"/>
</dbReference>
<dbReference type="InterPro" id="IPR003961">
    <property type="entry name" value="FN3_dom"/>
</dbReference>
<dbReference type="FunFam" id="2.60.40.10:FF:000028">
    <property type="entry name" value="Neuronal cell adhesion molecule"/>
    <property type="match status" value="1"/>
</dbReference>
<dbReference type="InterPro" id="IPR013783">
    <property type="entry name" value="Ig-like_fold"/>
</dbReference>
<sequence length="321" mass="36073">WDHLHLEDLTGDHVGYIVYYRKKSTTNTQWSVMQVNGRENFVTPTVGADNYYLEYEIIVGAFNSLGFGPNSTVASIMSAEDMPISASMRVYGDPFNSTAMMVHWIPIPNTRQYIRGRILGYQINYWSQTITNPEIGSTNIYCDCGEGMVVGLDPDDDYWINIQVFTNAGLGPVSGDGEGSTYIFPPMNYPEYVHVASYMGNAVFVTWRGISTGLKEEPVIGYKIRWWPATENIRLANDTIVPRMLSHTVIKGITDSVVYAVRVLAYSSGGDGKKSPTVYFTLEGMVVYNPETTEILNSCRLIQATSWMYCITCLLLYCRFS</sequence>
<dbReference type="AlphaFoldDB" id="A0A0B6YVT8"/>
<dbReference type="EMBL" id="HACG01013402">
    <property type="protein sequence ID" value="CEK60267.1"/>
    <property type="molecule type" value="Transcribed_RNA"/>
</dbReference>
<reference evidence="3" key="1">
    <citation type="submission" date="2014-12" db="EMBL/GenBank/DDBJ databases">
        <title>Insight into the proteome of Arion vulgaris.</title>
        <authorList>
            <person name="Aradska J."/>
            <person name="Bulat T."/>
            <person name="Smidak R."/>
            <person name="Sarate P."/>
            <person name="Gangsoo J."/>
            <person name="Sialana F."/>
            <person name="Bilban M."/>
            <person name="Lubec G."/>
        </authorList>
    </citation>
    <scope>NUCLEOTIDE SEQUENCE</scope>
    <source>
        <tissue evidence="3">Skin</tissue>
    </source>
</reference>
<name>A0A0B6YVT8_9EUPU</name>
<organism evidence="3">
    <name type="scientific">Arion vulgaris</name>
    <dbReference type="NCBI Taxonomy" id="1028688"/>
    <lineage>
        <taxon>Eukaryota</taxon>
        <taxon>Metazoa</taxon>
        <taxon>Spiralia</taxon>
        <taxon>Lophotrochozoa</taxon>
        <taxon>Mollusca</taxon>
        <taxon>Gastropoda</taxon>
        <taxon>Heterobranchia</taxon>
        <taxon>Euthyneura</taxon>
        <taxon>Panpulmonata</taxon>
        <taxon>Eupulmonata</taxon>
        <taxon>Stylommatophora</taxon>
        <taxon>Helicina</taxon>
        <taxon>Arionoidea</taxon>
        <taxon>Arionidae</taxon>
        <taxon>Arion</taxon>
    </lineage>
</organism>
<dbReference type="Gene3D" id="2.60.40.10">
    <property type="entry name" value="Immunoglobulins"/>
    <property type="match status" value="3"/>
</dbReference>
<protein>
    <recommendedName>
        <fullName evidence="2">Fibronectin type-III domain-containing protein</fullName>
    </recommendedName>
</protein>
<gene>
    <name evidence="3" type="primary">ORF38923</name>
</gene>
<feature type="non-terminal residue" evidence="3">
    <location>
        <position position="1"/>
    </location>
</feature>
<feature type="domain" description="Fibronectin type-III" evidence="2">
    <location>
        <begin position="185"/>
        <end position="285"/>
    </location>
</feature>
<dbReference type="Pfam" id="PF00041">
    <property type="entry name" value="fn3"/>
    <property type="match status" value="1"/>
</dbReference>
<dbReference type="InterPro" id="IPR036116">
    <property type="entry name" value="FN3_sf"/>
</dbReference>
<keyword evidence="1" id="KW-0677">Repeat</keyword>